<dbReference type="RefSeq" id="XP_046051373.1">
    <property type="nucleotide sequence ID" value="XM_046199270.1"/>
</dbReference>
<name>A0A9P9HG30_FUSRE</name>
<dbReference type="OrthoDB" id="5096069at2759"/>
<feature type="compositionally biased region" description="Basic and acidic residues" evidence="1">
    <location>
        <begin position="35"/>
        <end position="45"/>
    </location>
</feature>
<gene>
    <name evidence="2" type="ORF">BKA55DRAFT_688800</name>
</gene>
<reference evidence="2" key="1">
    <citation type="journal article" date="2021" name="Nat. Commun.">
        <title>Genetic determinants of endophytism in the Arabidopsis root mycobiome.</title>
        <authorList>
            <person name="Mesny F."/>
            <person name="Miyauchi S."/>
            <person name="Thiergart T."/>
            <person name="Pickel B."/>
            <person name="Atanasova L."/>
            <person name="Karlsson M."/>
            <person name="Huettel B."/>
            <person name="Barry K.W."/>
            <person name="Haridas S."/>
            <person name="Chen C."/>
            <person name="Bauer D."/>
            <person name="Andreopoulos W."/>
            <person name="Pangilinan J."/>
            <person name="LaButti K."/>
            <person name="Riley R."/>
            <person name="Lipzen A."/>
            <person name="Clum A."/>
            <person name="Drula E."/>
            <person name="Henrissat B."/>
            <person name="Kohler A."/>
            <person name="Grigoriev I.V."/>
            <person name="Martin F.M."/>
            <person name="Hacquard S."/>
        </authorList>
    </citation>
    <scope>NUCLEOTIDE SEQUENCE</scope>
    <source>
        <strain evidence="2">MPI-CAGE-AT-0023</strain>
    </source>
</reference>
<evidence type="ECO:0000313" key="3">
    <source>
        <dbReference type="Proteomes" id="UP000720189"/>
    </source>
</evidence>
<evidence type="ECO:0000313" key="2">
    <source>
        <dbReference type="EMBL" id="KAH7255804.1"/>
    </source>
</evidence>
<dbReference type="EMBL" id="JAGMUX010000006">
    <property type="protein sequence ID" value="KAH7255804.1"/>
    <property type="molecule type" value="Genomic_DNA"/>
</dbReference>
<feature type="compositionally biased region" description="Pro residues" evidence="1">
    <location>
        <begin position="1"/>
        <end position="10"/>
    </location>
</feature>
<dbReference type="GeneID" id="70229224"/>
<proteinExistence type="predicted"/>
<dbReference type="AlphaFoldDB" id="A0A9P9HG30"/>
<feature type="region of interest" description="Disordered" evidence="1">
    <location>
        <begin position="1"/>
        <end position="23"/>
    </location>
</feature>
<feature type="region of interest" description="Disordered" evidence="1">
    <location>
        <begin position="294"/>
        <end position="315"/>
    </location>
</feature>
<feature type="region of interest" description="Disordered" evidence="1">
    <location>
        <begin position="35"/>
        <end position="85"/>
    </location>
</feature>
<comment type="caution">
    <text evidence="2">The sequence shown here is derived from an EMBL/GenBank/DDBJ whole genome shotgun (WGS) entry which is preliminary data.</text>
</comment>
<protein>
    <submittedName>
        <fullName evidence="2">Uncharacterized protein</fullName>
    </submittedName>
</protein>
<dbReference type="Proteomes" id="UP000720189">
    <property type="component" value="Unassembled WGS sequence"/>
</dbReference>
<organism evidence="2 3">
    <name type="scientific">Fusarium redolens</name>
    <dbReference type="NCBI Taxonomy" id="48865"/>
    <lineage>
        <taxon>Eukaryota</taxon>
        <taxon>Fungi</taxon>
        <taxon>Dikarya</taxon>
        <taxon>Ascomycota</taxon>
        <taxon>Pezizomycotina</taxon>
        <taxon>Sordariomycetes</taxon>
        <taxon>Hypocreomycetidae</taxon>
        <taxon>Hypocreales</taxon>
        <taxon>Nectriaceae</taxon>
        <taxon>Fusarium</taxon>
        <taxon>Fusarium redolens species complex</taxon>
    </lineage>
</organism>
<feature type="compositionally biased region" description="Basic residues" evidence="1">
    <location>
        <begin position="46"/>
        <end position="58"/>
    </location>
</feature>
<accession>A0A9P9HG30</accession>
<keyword evidence="3" id="KW-1185">Reference proteome</keyword>
<evidence type="ECO:0000256" key="1">
    <source>
        <dbReference type="SAM" id="MobiDB-lite"/>
    </source>
</evidence>
<sequence length="315" mass="34778">MNPIFPPARPSSPSIKTSGAPAGFWTEDLCSDKLHSKSPIESEKKKGSKSKAKEKRAKLCAETSSSRDKACKKGQPTRLEHSGSTDKVKFMPGWNADRAEFEAKLAYDVYWGEATREFNRRLVVYTGRLRLRASAEAMASDLAFVPSSELSLQSLMENPVDSGDRRGHSGTDSSAPANMMFGMVPDVGAPVTLFLNADYRERVPPKDTLTIKQITRITRGIAFGFRHSKQKTSNCRISIGQEIEADRKRKTKDEDKIASLQASITEKCDRTFFKHAAEPVYRLIKTPSAAAPAAAVEFHGKSPSVQQPPRERGES</sequence>